<dbReference type="EMBL" id="CP098502">
    <property type="protein sequence ID" value="UTI64667.1"/>
    <property type="molecule type" value="Genomic_DNA"/>
</dbReference>
<proteinExistence type="inferred from homology"/>
<dbReference type="Proteomes" id="UP001056035">
    <property type="component" value="Chromosome"/>
</dbReference>
<keyword evidence="4" id="KW-1185">Reference proteome</keyword>
<organism evidence="3 4">
    <name type="scientific">Paraconexibacter antarcticus</name>
    <dbReference type="NCBI Taxonomy" id="2949664"/>
    <lineage>
        <taxon>Bacteria</taxon>
        <taxon>Bacillati</taxon>
        <taxon>Actinomycetota</taxon>
        <taxon>Thermoleophilia</taxon>
        <taxon>Solirubrobacterales</taxon>
        <taxon>Paraconexibacteraceae</taxon>
        <taxon>Paraconexibacter</taxon>
    </lineage>
</organism>
<reference evidence="3 4" key="1">
    <citation type="submission" date="2022-06" db="EMBL/GenBank/DDBJ databases">
        <title>Paraconexibacter antarcticus.</title>
        <authorList>
            <person name="Kim C.S."/>
        </authorList>
    </citation>
    <scope>NUCLEOTIDE SEQUENCE [LARGE SCALE GENOMIC DNA]</scope>
    <source>
        <strain evidence="3 4">02-257</strain>
    </source>
</reference>
<evidence type="ECO:0000256" key="1">
    <source>
        <dbReference type="ARBA" id="ARBA00010577"/>
    </source>
</evidence>
<evidence type="ECO:0008006" key="5">
    <source>
        <dbReference type="Google" id="ProtNLM"/>
    </source>
</evidence>
<keyword evidence="2" id="KW-1005">Bacterial flagellum biogenesis</keyword>
<evidence type="ECO:0000313" key="4">
    <source>
        <dbReference type="Proteomes" id="UP001056035"/>
    </source>
</evidence>
<evidence type="ECO:0000256" key="2">
    <source>
        <dbReference type="ARBA" id="ARBA00022795"/>
    </source>
</evidence>
<dbReference type="RefSeq" id="WP_254571366.1">
    <property type="nucleotide sequence ID" value="NZ_CP098502.1"/>
</dbReference>
<gene>
    <name evidence="3" type="ORF">NBH00_00310</name>
</gene>
<protein>
    <recommendedName>
        <fullName evidence="5">Flagellar basal-body rod modification protein FlgD</fullName>
    </recommendedName>
</protein>
<comment type="similarity">
    <text evidence="1">Belongs to the FlgD family.</text>
</comment>
<name>A0ABY5DUZ9_9ACTN</name>
<evidence type="ECO:0000313" key="3">
    <source>
        <dbReference type="EMBL" id="UTI64667.1"/>
    </source>
</evidence>
<dbReference type="Pfam" id="PF03963">
    <property type="entry name" value="FlgD"/>
    <property type="match status" value="1"/>
</dbReference>
<accession>A0ABY5DUZ9</accession>
<sequence>MLISSITSTSDQTATASSAAAGLGATSDTFLKLLVTNLQHQDPTKPQDSNEYVQQISQMSMVEQMTKLATTQTNAAKDQTVSSTIALLGKTVSYVGSDGLPATGTVEKVDVSGDAPTVTIAGVSGMDPNRITSIGA</sequence>
<dbReference type="InterPro" id="IPR005648">
    <property type="entry name" value="FlgD"/>
</dbReference>